<evidence type="ECO:0000313" key="5">
    <source>
        <dbReference type="EMBL" id="MBA0751014.1"/>
    </source>
</evidence>
<dbReference type="SMART" id="SM01382">
    <property type="entry name" value="Ribosomal_L2_C"/>
    <property type="match status" value="1"/>
</dbReference>
<comment type="caution">
    <text evidence="5">The sequence shown here is derived from an EMBL/GenBank/DDBJ whole genome shotgun (WGS) entry which is preliminary data.</text>
</comment>
<dbReference type="InterPro" id="IPR002171">
    <property type="entry name" value="Ribosomal_uL2"/>
</dbReference>
<evidence type="ECO:0000256" key="2">
    <source>
        <dbReference type="ARBA" id="ARBA00022980"/>
    </source>
</evidence>
<organism evidence="5 6">
    <name type="scientific">Gossypium gossypioides</name>
    <name type="common">Mexican cotton</name>
    <name type="synonym">Selera gossypioides</name>
    <dbReference type="NCBI Taxonomy" id="34282"/>
    <lineage>
        <taxon>Eukaryota</taxon>
        <taxon>Viridiplantae</taxon>
        <taxon>Streptophyta</taxon>
        <taxon>Embryophyta</taxon>
        <taxon>Tracheophyta</taxon>
        <taxon>Spermatophyta</taxon>
        <taxon>Magnoliopsida</taxon>
        <taxon>eudicotyledons</taxon>
        <taxon>Gunneridae</taxon>
        <taxon>Pentapetalae</taxon>
        <taxon>rosids</taxon>
        <taxon>malvids</taxon>
        <taxon>Malvales</taxon>
        <taxon>Malvaceae</taxon>
        <taxon>Malvoideae</taxon>
        <taxon>Gossypium</taxon>
    </lineage>
</organism>
<dbReference type="EMBL" id="JABEZY010000012">
    <property type="protein sequence ID" value="MBA0751014.1"/>
    <property type="molecule type" value="Genomic_DNA"/>
</dbReference>
<accession>A0A7J9CRV5</accession>
<sequence length="171" mass="18436">MTFWAGSVPAGHVFRWSAEHAVLSASSLGVCELRLRPSLGSCELDLWPCLANWVLGFVLRARSTSSLCCPLMVHFALNLLVRPIRVMGRRPGSFLRLRFLCIHPCESTSTDMPLGTAIHNIEITLGRGGQLARAAGVVAKLIAKEGKSATLKLPSGEVRLISKNCSATIGQ</sequence>
<evidence type="ECO:0000313" key="6">
    <source>
        <dbReference type="Proteomes" id="UP000593579"/>
    </source>
</evidence>
<name>A0A7J9CRV5_GOSGO</name>
<dbReference type="GO" id="GO:0032543">
    <property type="term" value="P:mitochondrial translation"/>
    <property type="evidence" value="ECO:0007669"/>
    <property type="project" value="TreeGrafter"/>
</dbReference>
<proteinExistence type="inferred from homology"/>
<dbReference type="OrthoDB" id="563959at2759"/>
<comment type="similarity">
    <text evidence="1">Belongs to the universal ribosomal protein uL2 family.</text>
</comment>
<dbReference type="AlphaFoldDB" id="A0A7J9CRV5"/>
<dbReference type="GO" id="GO:0003723">
    <property type="term" value="F:RNA binding"/>
    <property type="evidence" value="ECO:0007669"/>
    <property type="project" value="TreeGrafter"/>
</dbReference>
<dbReference type="Proteomes" id="UP000593579">
    <property type="component" value="Unassembled WGS sequence"/>
</dbReference>
<evidence type="ECO:0000259" key="4">
    <source>
        <dbReference type="SMART" id="SM01382"/>
    </source>
</evidence>
<dbReference type="PANTHER" id="PTHR13691:SF5">
    <property type="entry name" value="LARGE RIBOSOMAL SUBUNIT PROTEIN UL2M"/>
    <property type="match status" value="1"/>
</dbReference>
<evidence type="ECO:0000256" key="1">
    <source>
        <dbReference type="ARBA" id="ARBA00005636"/>
    </source>
</evidence>
<dbReference type="InterPro" id="IPR022669">
    <property type="entry name" value="Ribosomal_uL2_C"/>
</dbReference>
<dbReference type="InterPro" id="IPR014722">
    <property type="entry name" value="Rib_uL2_dom2"/>
</dbReference>
<keyword evidence="3" id="KW-0687">Ribonucleoprotein</keyword>
<dbReference type="FunFam" id="2.30.30.30:FF:000001">
    <property type="entry name" value="50S ribosomal protein L2"/>
    <property type="match status" value="1"/>
</dbReference>
<reference evidence="5 6" key="1">
    <citation type="journal article" date="2019" name="Genome Biol. Evol.">
        <title>Insights into the evolution of the New World diploid cottons (Gossypium, subgenus Houzingenia) based on genome sequencing.</title>
        <authorList>
            <person name="Grover C.E."/>
            <person name="Arick M.A. 2nd"/>
            <person name="Thrash A."/>
            <person name="Conover J.L."/>
            <person name="Sanders W.S."/>
            <person name="Peterson D.G."/>
            <person name="Frelichowski J.E."/>
            <person name="Scheffler J.A."/>
            <person name="Scheffler B.E."/>
            <person name="Wendel J.F."/>
        </authorList>
    </citation>
    <scope>NUCLEOTIDE SEQUENCE [LARGE SCALE GENOMIC DNA]</scope>
    <source>
        <strain evidence="5">5</strain>
        <tissue evidence="5">Leaf</tissue>
    </source>
</reference>
<dbReference type="SUPFAM" id="SSF50104">
    <property type="entry name" value="Translation proteins SH3-like domain"/>
    <property type="match status" value="1"/>
</dbReference>
<dbReference type="Pfam" id="PF03947">
    <property type="entry name" value="Ribosomal_L2_C"/>
    <property type="match status" value="1"/>
</dbReference>
<dbReference type="InterPro" id="IPR008991">
    <property type="entry name" value="Translation_prot_SH3-like_sf"/>
</dbReference>
<dbReference type="Gene3D" id="2.30.30.30">
    <property type="match status" value="1"/>
</dbReference>
<feature type="domain" description="Large ribosomal subunit protein uL2 C-terminal" evidence="4">
    <location>
        <begin position="89"/>
        <end position="171"/>
    </location>
</feature>
<keyword evidence="6" id="KW-1185">Reference proteome</keyword>
<dbReference type="PANTHER" id="PTHR13691">
    <property type="entry name" value="RIBOSOMAL PROTEIN L2"/>
    <property type="match status" value="1"/>
</dbReference>
<dbReference type="GO" id="GO:0005762">
    <property type="term" value="C:mitochondrial large ribosomal subunit"/>
    <property type="evidence" value="ECO:0007669"/>
    <property type="project" value="TreeGrafter"/>
</dbReference>
<dbReference type="GO" id="GO:0003735">
    <property type="term" value="F:structural constituent of ribosome"/>
    <property type="evidence" value="ECO:0007669"/>
    <property type="project" value="InterPro"/>
</dbReference>
<evidence type="ECO:0000256" key="3">
    <source>
        <dbReference type="ARBA" id="ARBA00023274"/>
    </source>
</evidence>
<protein>
    <recommendedName>
        <fullName evidence="4">Large ribosomal subunit protein uL2 C-terminal domain-containing protein</fullName>
    </recommendedName>
</protein>
<keyword evidence="2" id="KW-0689">Ribosomal protein</keyword>
<gene>
    <name evidence="5" type="ORF">Gogos_002385</name>
</gene>
<feature type="non-terminal residue" evidence="5">
    <location>
        <position position="1"/>
    </location>
</feature>